<evidence type="ECO:0000313" key="3">
    <source>
        <dbReference type="WBParaSite" id="nRc.2.0.1.t03751-RA"/>
    </source>
</evidence>
<dbReference type="SUPFAM" id="SSF81321">
    <property type="entry name" value="Family A G protein-coupled receptor-like"/>
    <property type="match status" value="1"/>
</dbReference>
<keyword evidence="1" id="KW-0472">Membrane</keyword>
<accession>A0A915HQG2</accession>
<dbReference type="Pfam" id="PF10321">
    <property type="entry name" value="7TM_GPCR_Srt"/>
    <property type="match status" value="1"/>
</dbReference>
<evidence type="ECO:0000313" key="2">
    <source>
        <dbReference type="Proteomes" id="UP000887565"/>
    </source>
</evidence>
<keyword evidence="2" id="KW-1185">Reference proteome</keyword>
<name>A0A915HQG2_ROMCU</name>
<keyword evidence="1" id="KW-0812">Transmembrane</keyword>
<reference evidence="3" key="1">
    <citation type="submission" date="2022-11" db="UniProtKB">
        <authorList>
            <consortium name="WormBaseParasite"/>
        </authorList>
    </citation>
    <scope>IDENTIFICATION</scope>
</reference>
<dbReference type="Proteomes" id="UP000887565">
    <property type="component" value="Unplaced"/>
</dbReference>
<keyword evidence="1" id="KW-1133">Transmembrane helix</keyword>
<dbReference type="WBParaSite" id="nRc.2.0.1.t03751-RA">
    <property type="protein sequence ID" value="nRc.2.0.1.t03751-RA"/>
    <property type="gene ID" value="nRc.2.0.1.g03751"/>
</dbReference>
<dbReference type="AlphaFoldDB" id="A0A915HQG2"/>
<dbReference type="InterPro" id="IPR019425">
    <property type="entry name" value="7TM_GPCR_serpentine_rcpt_Srt"/>
</dbReference>
<proteinExistence type="predicted"/>
<sequence length="89" mass="10286">MRQIKSEIKVVYQSLLICLSSVTYIVVFFLPIEKNKLLTVIDHSIWICLSGTNSLILLTMNSTMKDQFRMVINKRRKPAVTVISTRIKD</sequence>
<evidence type="ECO:0000256" key="1">
    <source>
        <dbReference type="SAM" id="Phobius"/>
    </source>
</evidence>
<protein>
    <submittedName>
        <fullName evidence="3">7TM GPCR serpentine receptor class x (Srx) domain-containing protein</fullName>
    </submittedName>
</protein>
<feature type="transmembrane region" description="Helical" evidence="1">
    <location>
        <begin position="12"/>
        <end position="32"/>
    </location>
</feature>
<organism evidence="2 3">
    <name type="scientific">Romanomermis culicivorax</name>
    <name type="common">Nematode worm</name>
    <dbReference type="NCBI Taxonomy" id="13658"/>
    <lineage>
        <taxon>Eukaryota</taxon>
        <taxon>Metazoa</taxon>
        <taxon>Ecdysozoa</taxon>
        <taxon>Nematoda</taxon>
        <taxon>Enoplea</taxon>
        <taxon>Dorylaimia</taxon>
        <taxon>Mermithida</taxon>
        <taxon>Mermithoidea</taxon>
        <taxon>Mermithidae</taxon>
        <taxon>Romanomermis</taxon>
    </lineage>
</organism>